<protein>
    <submittedName>
        <fullName evidence="2">Uncharacterized protein</fullName>
    </submittedName>
</protein>
<gene>
    <name evidence="2" type="ORF">Srubr_65640</name>
</gene>
<dbReference type="EMBL" id="BNEA01000015">
    <property type="protein sequence ID" value="GHI56718.1"/>
    <property type="molecule type" value="Genomic_DNA"/>
</dbReference>
<name>A0ABQ3RLJ1_STRRR</name>
<reference evidence="3" key="1">
    <citation type="submission" date="2023-07" db="EMBL/GenBank/DDBJ databases">
        <title>Whole genome shotgun sequence of Streptomyces achromogenes subsp. rubradiris NBRC 14000.</title>
        <authorList>
            <person name="Komaki H."/>
            <person name="Tamura T."/>
        </authorList>
    </citation>
    <scope>NUCLEOTIDE SEQUENCE [LARGE SCALE GENOMIC DNA]</scope>
    <source>
        <strain evidence="3">NBRC 14000</strain>
    </source>
</reference>
<evidence type="ECO:0000256" key="1">
    <source>
        <dbReference type="SAM" id="MobiDB-lite"/>
    </source>
</evidence>
<keyword evidence="3" id="KW-1185">Reference proteome</keyword>
<evidence type="ECO:0000313" key="3">
    <source>
        <dbReference type="Proteomes" id="UP000646738"/>
    </source>
</evidence>
<organism evidence="2 3">
    <name type="scientific">Streptomyces rubradiris</name>
    <name type="common">Streptomyces achromogenes subsp. rubradiris</name>
    <dbReference type="NCBI Taxonomy" id="285531"/>
    <lineage>
        <taxon>Bacteria</taxon>
        <taxon>Bacillati</taxon>
        <taxon>Actinomycetota</taxon>
        <taxon>Actinomycetes</taxon>
        <taxon>Kitasatosporales</taxon>
        <taxon>Streptomycetaceae</taxon>
        <taxon>Streptomyces</taxon>
    </lineage>
</organism>
<feature type="compositionally biased region" description="Polar residues" evidence="1">
    <location>
        <begin position="50"/>
        <end position="59"/>
    </location>
</feature>
<evidence type="ECO:0000313" key="2">
    <source>
        <dbReference type="EMBL" id="GHI56718.1"/>
    </source>
</evidence>
<proteinExistence type="predicted"/>
<comment type="caution">
    <text evidence="2">The sequence shown here is derived from an EMBL/GenBank/DDBJ whole genome shotgun (WGS) entry which is preliminary data.</text>
</comment>
<sequence length="69" mass="7411">MDTAVTIAITTVAAILIALKTTLDQLSGLLESAAQTRDAWRRFRDKETRTSQSNEQAPPTDQGEPPAAA</sequence>
<dbReference type="Proteomes" id="UP000646738">
    <property type="component" value="Unassembled WGS sequence"/>
</dbReference>
<feature type="region of interest" description="Disordered" evidence="1">
    <location>
        <begin position="44"/>
        <end position="69"/>
    </location>
</feature>
<accession>A0ABQ3RLJ1</accession>